<dbReference type="GO" id="GO:0030976">
    <property type="term" value="F:thiamine pyrophosphate binding"/>
    <property type="evidence" value="ECO:0007669"/>
    <property type="project" value="InterPro"/>
</dbReference>
<dbReference type="STRING" id="584708.Apau_2106"/>
<evidence type="ECO:0000256" key="10">
    <source>
        <dbReference type="ARBA" id="ARBA00023004"/>
    </source>
</evidence>
<evidence type="ECO:0000256" key="13">
    <source>
        <dbReference type="ARBA" id="ARBA00048332"/>
    </source>
</evidence>
<dbReference type="CDD" id="cd02008">
    <property type="entry name" value="TPP_IOR_alpha"/>
    <property type="match status" value="1"/>
</dbReference>
<evidence type="ECO:0000256" key="2">
    <source>
        <dbReference type="ARBA" id="ARBA00011238"/>
    </source>
</evidence>
<keyword evidence="9 14" id="KW-0560">Oxidoreductase</keyword>
<evidence type="ECO:0000256" key="8">
    <source>
        <dbReference type="ARBA" id="ARBA00022982"/>
    </source>
</evidence>
<comment type="function">
    <text evidence="1 14">Catalyzes the ferredoxin-dependent oxidative decarboxylation of arylpyruvates.</text>
</comment>
<comment type="catalytic activity">
    <reaction evidence="13 14">
        <text>indole-3-pyruvate + 2 oxidized [2Fe-2S]-[ferredoxin] + CoA = (indol-3-yl)acetyl-CoA + 2 reduced [2Fe-2S]-[ferredoxin] + CO2 + H(+)</text>
        <dbReference type="Rhea" id="RHEA:12645"/>
        <dbReference type="Rhea" id="RHEA-COMP:10000"/>
        <dbReference type="Rhea" id="RHEA-COMP:10001"/>
        <dbReference type="ChEBI" id="CHEBI:15378"/>
        <dbReference type="ChEBI" id="CHEBI:16526"/>
        <dbReference type="ChEBI" id="CHEBI:17640"/>
        <dbReference type="ChEBI" id="CHEBI:33737"/>
        <dbReference type="ChEBI" id="CHEBI:33738"/>
        <dbReference type="ChEBI" id="CHEBI:57271"/>
        <dbReference type="ChEBI" id="CHEBI:57287"/>
        <dbReference type="EC" id="1.2.7.8"/>
    </reaction>
</comment>
<evidence type="ECO:0000256" key="9">
    <source>
        <dbReference type="ARBA" id="ARBA00023002"/>
    </source>
</evidence>
<dbReference type="InterPro" id="IPR002880">
    <property type="entry name" value="Pyrv_Fd/Flavodoxin_OxRdtase_N"/>
</dbReference>
<keyword evidence="10 14" id="KW-0408">Iron</keyword>
<dbReference type="GO" id="GO:0051539">
    <property type="term" value="F:4 iron, 4 sulfur cluster binding"/>
    <property type="evidence" value="ECO:0007669"/>
    <property type="project" value="UniProtKB-UniRule"/>
</dbReference>
<keyword evidence="17" id="KW-0670">Pyruvate</keyword>
<sequence>MTKKILTGNEAIARGAWEAGLHVAAAYPGTPSTEILENMAQYKEVYSEWAPNEKVAVEVASGASIAGARSLAAMKHVGVNVAADPLFTMAYIGVNGGFVLVSADDPGLFSSQNEQDNRWYAPHAKVPMFEPADSQECLDFIKEAFEVSERFDTPVLFRVTTRICHSKGVVELGDRQEVPVREYVRNTSKNLMTPAAAKVRHRLVEDRLEALRAYSNRCPFNRIEWGDKRVGIITSGIGYQHAREVFGDGASYLKIGFSFPLPDEMIRAFAACVDKVYVVEENEPYLESKVKELGIPCVGRALLPGVDELSPSVVRKAFLAHDQEEPLRLDVPIPPRPPVLCAGCPHRGIFFALSKVKDKVVSSDIGCYTLGSLAPLNVGDTVICMGASVSAGVGFQKTQQIAGRTGKVFGVIGDSTFFHSGITGLIDSVFNKVPLALIIVDNRITAMTGHQENPGTGRTLMGEETVALDLESLCISCGVKRENLVVLDPYDLKACDEAVKAAQACPEPFVIITRQPCALIKDVQKKRAGVRCVVDQSTCVKCKSCLRPGCPGIAMKDGVIVIDPAQCNGCGLCMQLCPKQAISREGEVHE</sequence>
<feature type="binding site" evidence="15">
    <location>
        <position position="567"/>
    </location>
    <ligand>
        <name>[4Fe-4S] cluster</name>
        <dbReference type="ChEBI" id="CHEBI:49883"/>
        <label>2</label>
    </ligand>
</feature>
<protein>
    <recommendedName>
        <fullName evidence="4 14">Indolepyruvate oxidoreductase subunit IorA</fullName>
        <shortName evidence="14">IOR</shortName>
        <ecNumber evidence="3 14">1.2.7.8</ecNumber>
    </recommendedName>
    <alternativeName>
        <fullName evidence="12 14">Indolepyruvate ferredoxin oxidoreductase subunit alpha</fullName>
    </alternativeName>
</protein>
<dbReference type="InterPro" id="IPR017896">
    <property type="entry name" value="4Fe4S_Fe-S-bd"/>
</dbReference>
<comment type="cofactor">
    <cofactor evidence="14 15">
        <name>[4Fe-4S] cluster</name>
        <dbReference type="ChEBI" id="CHEBI:49883"/>
    </cofactor>
    <text evidence="14 15">Binds 2 [4Fe-4S] clusters. In this family the first cluster has a non-standard and varying [4Fe-4S] binding motif CX(2)CX(2)CX(4-5)CP.</text>
</comment>
<dbReference type="CDD" id="cd07034">
    <property type="entry name" value="TPP_PYR_PFOR_IOR-alpha_like"/>
    <property type="match status" value="1"/>
</dbReference>
<dbReference type="InterPro" id="IPR011766">
    <property type="entry name" value="TPP_enzyme_TPP-bd"/>
</dbReference>
<evidence type="ECO:0000259" key="16">
    <source>
        <dbReference type="PROSITE" id="PS51379"/>
    </source>
</evidence>
<feature type="binding site" evidence="15">
    <location>
        <position position="545"/>
    </location>
    <ligand>
        <name>[4Fe-4S] cluster</name>
        <dbReference type="ChEBI" id="CHEBI:49883"/>
        <label>1</label>
    </ligand>
</feature>
<dbReference type="PANTHER" id="PTHR43710">
    <property type="entry name" value="2-HYDROXYACYL-COA LYASE"/>
    <property type="match status" value="1"/>
</dbReference>
<gene>
    <name evidence="17" type="ORF">Apau_2106</name>
</gene>
<dbReference type="AlphaFoldDB" id="E3CY30"/>
<evidence type="ECO:0000313" key="18">
    <source>
        <dbReference type="Proteomes" id="UP000005096"/>
    </source>
</evidence>
<dbReference type="GO" id="GO:0043805">
    <property type="term" value="F:indolepyruvate ferredoxin oxidoreductase activity"/>
    <property type="evidence" value="ECO:0007669"/>
    <property type="project" value="UniProtKB-UniRule"/>
</dbReference>
<dbReference type="PROSITE" id="PS51379">
    <property type="entry name" value="4FE4S_FER_2"/>
    <property type="match status" value="2"/>
</dbReference>
<comment type="subunit">
    <text evidence="2">Heterodimer of the IorA and IorB subunits.</text>
</comment>
<organism evidence="17 18">
    <name type="scientific">Aminomonas paucivorans DSM 12260</name>
    <dbReference type="NCBI Taxonomy" id="584708"/>
    <lineage>
        <taxon>Bacteria</taxon>
        <taxon>Thermotogati</taxon>
        <taxon>Synergistota</taxon>
        <taxon>Synergistia</taxon>
        <taxon>Synergistales</taxon>
        <taxon>Synergistaceae</taxon>
        <taxon>Aminomonas</taxon>
    </lineage>
</organism>
<evidence type="ECO:0000256" key="6">
    <source>
        <dbReference type="ARBA" id="ARBA00022485"/>
    </source>
</evidence>
<reference evidence="17 18" key="1">
    <citation type="journal article" date="2010" name="Stand. Genomic Sci.">
        <title>Non-contiguous finished genome sequence of Aminomonas paucivorans type strain (GLU-3).</title>
        <authorList>
            <person name="Pitluck S."/>
            <person name="Yasawong M."/>
            <person name="Held B."/>
            <person name="Lapidus A."/>
            <person name="Nolan M."/>
            <person name="Copeland A."/>
            <person name="Lucas S."/>
            <person name="Del Rio T.G."/>
            <person name="Tice H."/>
            <person name="Cheng J.F."/>
            <person name="Chertkov O."/>
            <person name="Goodwin L."/>
            <person name="Tapia R."/>
            <person name="Han C."/>
            <person name="Liolios K."/>
            <person name="Ivanova N."/>
            <person name="Mavromatis K."/>
            <person name="Ovchinnikova G."/>
            <person name="Pati A."/>
            <person name="Chen A."/>
            <person name="Palaniappan K."/>
            <person name="Land M."/>
            <person name="Hauser L."/>
            <person name="Chang Y.J."/>
            <person name="Jeffries C.D."/>
            <person name="Pukall R."/>
            <person name="Spring S."/>
            <person name="Rohde M."/>
            <person name="Sikorski J."/>
            <person name="Goker M."/>
            <person name="Woyke T."/>
            <person name="Bristow J."/>
            <person name="Eisen J.A."/>
            <person name="Markowitz V."/>
            <person name="Hugenholtz P."/>
            <person name="Kyrpides N.C."/>
            <person name="Klenk H.P."/>
        </authorList>
    </citation>
    <scope>NUCLEOTIDE SEQUENCE [LARGE SCALE GENOMIC DNA]</scope>
    <source>
        <strain evidence="17 18">DSM 12260</strain>
    </source>
</reference>
<keyword evidence="11 14" id="KW-0411">Iron-sulfur</keyword>
<dbReference type="InterPro" id="IPR017721">
    <property type="entry name" value="IorA"/>
</dbReference>
<dbReference type="PIRSF" id="PIRSF006439">
    <property type="entry name" value="Indolepyruvate_ferr_oxidored"/>
    <property type="match status" value="1"/>
</dbReference>
<feature type="domain" description="4Fe-4S ferredoxin-type" evidence="16">
    <location>
        <begin position="530"/>
        <end position="551"/>
    </location>
</feature>
<dbReference type="Pfam" id="PF00037">
    <property type="entry name" value="Fer4"/>
    <property type="match status" value="1"/>
</dbReference>
<dbReference type="GO" id="GO:0046872">
    <property type="term" value="F:metal ion binding"/>
    <property type="evidence" value="ECO:0007669"/>
    <property type="project" value="UniProtKB-UniRule"/>
</dbReference>
<dbReference type="PROSITE" id="PS00198">
    <property type="entry name" value="4FE4S_FER_1"/>
    <property type="match status" value="1"/>
</dbReference>
<dbReference type="Gene3D" id="3.40.50.970">
    <property type="match status" value="2"/>
</dbReference>
<feature type="binding site" evidence="15">
    <location>
        <position position="542"/>
    </location>
    <ligand>
        <name>[4Fe-4S] cluster</name>
        <dbReference type="ChEBI" id="CHEBI:49883"/>
        <label>1</label>
    </ligand>
</feature>
<keyword evidence="7 14" id="KW-0479">Metal-binding</keyword>
<dbReference type="RefSeq" id="WP_006301758.1">
    <property type="nucleotide sequence ID" value="NZ_CM001022.1"/>
</dbReference>
<dbReference type="InterPro" id="IPR009014">
    <property type="entry name" value="Transketo_C/PFOR_II"/>
</dbReference>
<evidence type="ECO:0000256" key="11">
    <source>
        <dbReference type="ARBA" id="ARBA00023014"/>
    </source>
</evidence>
<evidence type="ECO:0000256" key="14">
    <source>
        <dbReference type="PIRNR" id="PIRNR006439"/>
    </source>
</evidence>
<dbReference type="InterPro" id="IPR045025">
    <property type="entry name" value="HACL1-like"/>
</dbReference>
<dbReference type="InterPro" id="IPR017900">
    <property type="entry name" value="4Fe4S_Fe_S_CS"/>
</dbReference>
<feature type="binding site" evidence="15">
    <location>
        <position position="550"/>
    </location>
    <ligand>
        <name>[4Fe-4S] cluster</name>
        <dbReference type="ChEBI" id="CHEBI:49883"/>
        <label>2</label>
    </ligand>
</feature>
<dbReference type="PaxDb" id="584708-Apau_2106"/>
<dbReference type="Gene3D" id="3.30.70.20">
    <property type="match status" value="1"/>
</dbReference>
<dbReference type="Pfam" id="PF02775">
    <property type="entry name" value="TPP_enzyme_C"/>
    <property type="match status" value="1"/>
</dbReference>
<evidence type="ECO:0000256" key="3">
    <source>
        <dbReference type="ARBA" id="ARBA00012812"/>
    </source>
</evidence>
<name>E3CY30_9BACT</name>
<dbReference type="EC" id="1.2.7.8" evidence="3 14"/>
<dbReference type="HOGENOM" id="CLU_017727_0_0_0"/>
<feature type="domain" description="4Fe-4S ferredoxin-type" evidence="16">
    <location>
        <begin position="558"/>
        <end position="587"/>
    </location>
</feature>
<evidence type="ECO:0000256" key="5">
    <source>
        <dbReference type="ARBA" id="ARBA00022448"/>
    </source>
</evidence>
<dbReference type="eggNOG" id="COG4231">
    <property type="taxonomic scope" value="Bacteria"/>
</dbReference>
<dbReference type="OrthoDB" id="9804603at2"/>
<evidence type="ECO:0000256" key="12">
    <source>
        <dbReference type="ARBA" id="ARBA00030514"/>
    </source>
</evidence>
<dbReference type="Pfam" id="PF01855">
    <property type="entry name" value="POR_N"/>
    <property type="match status" value="1"/>
</dbReference>
<dbReference type="NCBIfam" id="TIGR03336">
    <property type="entry name" value="IOR_alpha"/>
    <property type="match status" value="1"/>
</dbReference>
<accession>E3CY30</accession>
<evidence type="ECO:0000313" key="17">
    <source>
        <dbReference type="EMBL" id="EFQ24517.1"/>
    </source>
</evidence>
<dbReference type="SUPFAM" id="SSF54862">
    <property type="entry name" value="4Fe-4S ferredoxins"/>
    <property type="match status" value="1"/>
</dbReference>
<keyword evidence="8 14" id="KW-0249">Electron transport</keyword>
<feature type="binding site" evidence="15">
    <location>
        <position position="573"/>
    </location>
    <ligand>
        <name>[4Fe-4S] cluster</name>
        <dbReference type="ChEBI" id="CHEBI:49883"/>
        <label>2</label>
    </ligand>
</feature>
<dbReference type="Proteomes" id="UP000005096">
    <property type="component" value="Chromosome"/>
</dbReference>
<evidence type="ECO:0000256" key="7">
    <source>
        <dbReference type="ARBA" id="ARBA00022723"/>
    </source>
</evidence>
<keyword evidence="6 14" id="KW-0004">4Fe-4S</keyword>
<feature type="binding site" evidence="15">
    <location>
        <position position="539"/>
    </location>
    <ligand>
        <name>[4Fe-4S] cluster</name>
        <dbReference type="ChEBI" id="CHEBI:49883"/>
        <label>1</label>
    </ligand>
</feature>
<dbReference type="EMBL" id="CM001022">
    <property type="protein sequence ID" value="EFQ24517.1"/>
    <property type="molecule type" value="Genomic_DNA"/>
</dbReference>
<evidence type="ECO:0000256" key="15">
    <source>
        <dbReference type="PIRSR" id="PIRSR006439-50"/>
    </source>
</evidence>
<keyword evidence="18" id="KW-1185">Reference proteome</keyword>
<keyword evidence="5 14" id="KW-0813">Transport</keyword>
<feature type="binding site" evidence="15">
    <location>
        <position position="570"/>
    </location>
    <ligand>
        <name>[4Fe-4S] cluster</name>
        <dbReference type="ChEBI" id="CHEBI:49883"/>
        <label>2</label>
    </ligand>
</feature>
<dbReference type="FunFam" id="3.40.50.970:FF:000039">
    <property type="entry name" value="Indolepyruvate oxidoreductase subunit IorA"/>
    <property type="match status" value="1"/>
</dbReference>
<dbReference type="SUPFAM" id="SSF52518">
    <property type="entry name" value="Thiamin diphosphate-binding fold (THDP-binding)"/>
    <property type="match status" value="2"/>
</dbReference>
<proteinExistence type="predicted"/>
<dbReference type="InterPro" id="IPR029061">
    <property type="entry name" value="THDP-binding"/>
</dbReference>
<dbReference type="SUPFAM" id="SSF52922">
    <property type="entry name" value="TK C-terminal domain-like"/>
    <property type="match status" value="1"/>
</dbReference>
<feature type="binding site" evidence="15">
    <location>
        <position position="577"/>
    </location>
    <ligand>
        <name>[4Fe-4S] cluster</name>
        <dbReference type="ChEBI" id="CHEBI:49883"/>
        <label>1</label>
    </ligand>
</feature>
<dbReference type="PANTHER" id="PTHR43710:SF5">
    <property type="entry name" value="INDOLEPYRUVATE FERREDOXIN OXIDOREDUCTASE ALPHA SUBUNIT"/>
    <property type="match status" value="1"/>
</dbReference>
<evidence type="ECO:0000256" key="1">
    <source>
        <dbReference type="ARBA" id="ARBA00002995"/>
    </source>
</evidence>
<evidence type="ECO:0000256" key="4">
    <source>
        <dbReference type="ARBA" id="ARBA00017710"/>
    </source>
</evidence>